<keyword evidence="3" id="KW-0444">Lipid biosynthesis</keyword>
<protein>
    <recommendedName>
        <fullName evidence="15">Delta(24(24(1)))-sterol reductase</fullName>
        <ecNumber evidence="15">1.3.1.71</ecNumber>
    </recommendedName>
</protein>
<keyword evidence="7 17" id="KW-1133">Transmembrane helix</keyword>
<feature type="transmembrane region" description="Helical" evidence="17">
    <location>
        <begin position="108"/>
        <end position="125"/>
    </location>
</feature>
<dbReference type="PANTHER" id="PTHR21257">
    <property type="entry name" value="DELTA(14)-STEROL REDUCTASE"/>
    <property type="match status" value="1"/>
</dbReference>
<evidence type="ECO:0000256" key="6">
    <source>
        <dbReference type="ARBA" id="ARBA00022955"/>
    </source>
</evidence>
<evidence type="ECO:0000256" key="8">
    <source>
        <dbReference type="ARBA" id="ARBA00023002"/>
    </source>
</evidence>
<evidence type="ECO:0000256" key="15">
    <source>
        <dbReference type="ARBA" id="ARBA00038892"/>
    </source>
</evidence>
<comment type="pathway">
    <text evidence="14">Steroid metabolism; ergosterol biosynthesis.</text>
</comment>
<dbReference type="PROSITE" id="PS01017">
    <property type="entry name" value="STEROL_REDUCT_1"/>
    <property type="match status" value="1"/>
</dbReference>
<evidence type="ECO:0000256" key="5">
    <source>
        <dbReference type="ARBA" id="ARBA00022857"/>
    </source>
</evidence>
<keyword evidence="5" id="KW-0521">NADP</keyword>
<evidence type="ECO:0000256" key="2">
    <source>
        <dbReference type="ARBA" id="ARBA00005402"/>
    </source>
</evidence>
<dbReference type="PANTHER" id="PTHR21257:SF31">
    <property type="entry name" value="DELTA(24(24(1)))-STEROL REDUCTASE ERG4"/>
    <property type="match status" value="1"/>
</dbReference>
<comment type="catalytic activity">
    <reaction evidence="16">
        <text>ergosterol + NADP(+) = ergosta-5,7,22,24(28)-tetraen-3beta-ol + NADPH + H(+)</text>
        <dbReference type="Rhea" id="RHEA:18501"/>
        <dbReference type="ChEBI" id="CHEBI:15378"/>
        <dbReference type="ChEBI" id="CHEBI:16933"/>
        <dbReference type="ChEBI" id="CHEBI:18249"/>
        <dbReference type="ChEBI" id="CHEBI:57783"/>
        <dbReference type="ChEBI" id="CHEBI:58349"/>
        <dbReference type="EC" id="1.3.1.71"/>
    </reaction>
    <physiologicalReaction direction="right-to-left" evidence="16">
        <dbReference type="Rhea" id="RHEA:18503"/>
    </physiologicalReaction>
</comment>
<evidence type="ECO:0000313" key="18">
    <source>
        <dbReference type="EMBL" id="CAG8661287.1"/>
    </source>
</evidence>
<evidence type="ECO:0000256" key="14">
    <source>
        <dbReference type="ARBA" id="ARBA00029435"/>
    </source>
</evidence>
<dbReference type="EMBL" id="CAJVPZ010014860">
    <property type="protein sequence ID" value="CAG8661287.1"/>
    <property type="molecule type" value="Genomic_DNA"/>
</dbReference>
<evidence type="ECO:0000256" key="4">
    <source>
        <dbReference type="ARBA" id="ARBA00022692"/>
    </source>
</evidence>
<evidence type="ECO:0000313" key="19">
    <source>
        <dbReference type="Proteomes" id="UP000789396"/>
    </source>
</evidence>
<dbReference type="GO" id="GO:0006696">
    <property type="term" value="P:ergosterol biosynthetic process"/>
    <property type="evidence" value="ECO:0007669"/>
    <property type="project" value="TreeGrafter"/>
</dbReference>
<keyword evidence="8" id="KW-0560">Oxidoreductase</keyword>
<keyword evidence="4 17" id="KW-0812">Transmembrane</keyword>
<gene>
    <name evidence="18" type="ORF">RFULGI_LOCUS8857</name>
</gene>
<evidence type="ECO:0000256" key="17">
    <source>
        <dbReference type="SAM" id="Phobius"/>
    </source>
</evidence>
<dbReference type="AlphaFoldDB" id="A0A9N9E3K4"/>
<name>A0A9N9E3K4_9GLOM</name>
<organism evidence="18 19">
    <name type="scientific">Racocetra fulgida</name>
    <dbReference type="NCBI Taxonomy" id="60492"/>
    <lineage>
        <taxon>Eukaryota</taxon>
        <taxon>Fungi</taxon>
        <taxon>Fungi incertae sedis</taxon>
        <taxon>Mucoromycota</taxon>
        <taxon>Glomeromycotina</taxon>
        <taxon>Glomeromycetes</taxon>
        <taxon>Diversisporales</taxon>
        <taxon>Gigasporaceae</taxon>
        <taxon>Racocetra</taxon>
    </lineage>
</organism>
<evidence type="ECO:0000256" key="7">
    <source>
        <dbReference type="ARBA" id="ARBA00022989"/>
    </source>
</evidence>
<keyword evidence="12" id="KW-1207">Sterol metabolism</keyword>
<evidence type="ECO:0000256" key="10">
    <source>
        <dbReference type="ARBA" id="ARBA00023098"/>
    </source>
</evidence>
<keyword evidence="6" id="KW-0752">Steroid biosynthesis</keyword>
<keyword evidence="9" id="KW-0756">Sterol biosynthesis</keyword>
<accession>A0A9N9E3K4</accession>
<dbReference type="OrthoDB" id="5326588at2759"/>
<feature type="non-terminal residue" evidence="18">
    <location>
        <position position="1"/>
    </location>
</feature>
<dbReference type="GO" id="GO:0005789">
    <property type="term" value="C:endoplasmic reticulum membrane"/>
    <property type="evidence" value="ECO:0007669"/>
    <property type="project" value="TreeGrafter"/>
</dbReference>
<dbReference type="GO" id="GO:0000246">
    <property type="term" value="F:Delta24(24-1) sterol reductase activity"/>
    <property type="evidence" value="ECO:0007669"/>
    <property type="project" value="UniProtKB-EC"/>
</dbReference>
<evidence type="ECO:0000256" key="3">
    <source>
        <dbReference type="ARBA" id="ARBA00022516"/>
    </source>
</evidence>
<keyword evidence="19" id="KW-1185">Reference proteome</keyword>
<dbReference type="Pfam" id="PF01222">
    <property type="entry name" value="ERG4_ERG24"/>
    <property type="match status" value="1"/>
</dbReference>
<reference evidence="18" key="1">
    <citation type="submission" date="2021-06" db="EMBL/GenBank/DDBJ databases">
        <authorList>
            <person name="Kallberg Y."/>
            <person name="Tangrot J."/>
            <person name="Rosling A."/>
        </authorList>
    </citation>
    <scope>NUCLEOTIDE SEQUENCE</scope>
    <source>
        <strain evidence="18">IN212</strain>
    </source>
</reference>
<comment type="subcellular location">
    <subcellularLocation>
        <location evidence="1">Membrane</location>
        <topology evidence="1">Multi-pass membrane protein</topology>
    </subcellularLocation>
</comment>
<dbReference type="EC" id="1.3.1.71" evidence="15"/>
<evidence type="ECO:0000256" key="1">
    <source>
        <dbReference type="ARBA" id="ARBA00004141"/>
    </source>
</evidence>
<sequence length="126" mass="14290">GAPVSSLKGKKLDYLCNGVASWYATIVTSFVLHYYGWFRLTEIIDNFGPLMSAAVITGFVVTLVIYVTTIMQGKEYRMSGYLMYDLFMGAALNPRLGRVDLKMFAEIRIPWVIILIIQLVGIYQFM</sequence>
<dbReference type="InterPro" id="IPR001171">
    <property type="entry name" value="ERG24_DHCR-like"/>
</dbReference>
<evidence type="ECO:0000256" key="9">
    <source>
        <dbReference type="ARBA" id="ARBA00023011"/>
    </source>
</evidence>
<dbReference type="InterPro" id="IPR018083">
    <property type="entry name" value="Sterol_reductase_CS"/>
</dbReference>
<dbReference type="Proteomes" id="UP000789396">
    <property type="component" value="Unassembled WGS sequence"/>
</dbReference>
<keyword evidence="13" id="KW-0753">Steroid metabolism</keyword>
<feature type="transmembrane region" description="Helical" evidence="17">
    <location>
        <begin position="12"/>
        <end position="35"/>
    </location>
</feature>
<proteinExistence type="inferred from homology"/>
<evidence type="ECO:0000256" key="13">
    <source>
        <dbReference type="ARBA" id="ARBA00023221"/>
    </source>
</evidence>
<evidence type="ECO:0000256" key="16">
    <source>
        <dbReference type="ARBA" id="ARBA00048918"/>
    </source>
</evidence>
<evidence type="ECO:0000256" key="12">
    <source>
        <dbReference type="ARBA" id="ARBA00023166"/>
    </source>
</evidence>
<comment type="similarity">
    <text evidence="2">Belongs to the ERG4/ERG24 family.</text>
</comment>
<feature type="transmembrane region" description="Helical" evidence="17">
    <location>
        <begin position="47"/>
        <end position="67"/>
    </location>
</feature>
<evidence type="ECO:0000256" key="11">
    <source>
        <dbReference type="ARBA" id="ARBA00023136"/>
    </source>
</evidence>
<keyword evidence="10" id="KW-0443">Lipid metabolism</keyword>
<comment type="caution">
    <text evidence="18">The sequence shown here is derived from an EMBL/GenBank/DDBJ whole genome shotgun (WGS) entry which is preliminary data.</text>
</comment>
<keyword evidence="11 17" id="KW-0472">Membrane</keyword>